<reference evidence="1 2" key="1">
    <citation type="journal article" date="2013" name="Proc. Natl. Acad. Sci. U.S.A.">
        <title>Fine-scale variation in meiotic recombination in Mimulus inferred from population shotgun sequencing.</title>
        <authorList>
            <person name="Hellsten U."/>
            <person name="Wright K.M."/>
            <person name="Jenkins J."/>
            <person name="Shu S."/>
            <person name="Yuan Y."/>
            <person name="Wessler S.R."/>
            <person name="Schmutz J."/>
            <person name="Willis J.H."/>
            <person name="Rokhsar D.S."/>
        </authorList>
    </citation>
    <scope>NUCLEOTIDE SEQUENCE [LARGE SCALE GENOMIC DNA]</scope>
    <source>
        <strain evidence="2">cv. DUN x IM62</strain>
    </source>
</reference>
<sequence length="229" mass="25897">MANCVIPSTVLPPPSISSIPIPIDILHNQNLLHLWPQLEQQILEMPNWLYLFACLFENSVQPLRACSANRERLRADVVRAIVYYNASEEQVRAHVVPRLELALYFLEQVTAYADQVSCFADQISDRVRSYEEKLRAHVMEEAGSIEWYLKQIEELFATVKMIADSSAATSSKICDIGMVTVQKFVQLIGQVQQRGAADRSPDYPVVEGVDQTFESTLGRVIQLMALSRL</sequence>
<dbReference type="EMBL" id="KI630445">
    <property type="protein sequence ID" value="EYU39403.1"/>
    <property type="molecule type" value="Genomic_DNA"/>
</dbReference>
<keyword evidence="2" id="KW-1185">Reference proteome</keyword>
<accession>A0A022RHZ6</accession>
<proteinExistence type="predicted"/>
<gene>
    <name evidence="1" type="ORF">MIMGU_mgv1a013158mg</name>
</gene>
<evidence type="ECO:0000313" key="2">
    <source>
        <dbReference type="Proteomes" id="UP000030748"/>
    </source>
</evidence>
<dbReference type="Proteomes" id="UP000030748">
    <property type="component" value="Unassembled WGS sequence"/>
</dbReference>
<organism evidence="1 2">
    <name type="scientific">Erythranthe guttata</name>
    <name type="common">Yellow monkey flower</name>
    <name type="synonym">Mimulus guttatus</name>
    <dbReference type="NCBI Taxonomy" id="4155"/>
    <lineage>
        <taxon>Eukaryota</taxon>
        <taxon>Viridiplantae</taxon>
        <taxon>Streptophyta</taxon>
        <taxon>Embryophyta</taxon>
        <taxon>Tracheophyta</taxon>
        <taxon>Spermatophyta</taxon>
        <taxon>Magnoliopsida</taxon>
        <taxon>eudicotyledons</taxon>
        <taxon>Gunneridae</taxon>
        <taxon>Pentapetalae</taxon>
        <taxon>asterids</taxon>
        <taxon>lamiids</taxon>
        <taxon>Lamiales</taxon>
        <taxon>Phrymaceae</taxon>
        <taxon>Erythranthe</taxon>
    </lineage>
</organism>
<protein>
    <submittedName>
        <fullName evidence="1">Uncharacterized protein</fullName>
    </submittedName>
</protein>
<evidence type="ECO:0000313" key="1">
    <source>
        <dbReference type="EMBL" id="EYU39403.1"/>
    </source>
</evidence>
<name>A0A022RHZ6_ERYGU</name>
<dbReference type="AlphaFoldDB" id="A0A022RHZ6"/>